<comment type="caution">
    <text evidence="1">The sequence shown here is derived from an EMBL/GenBank/DDBJ whole genome shotgun (WGS) entry which is preliminary data.</text>
</comment>
<evidence type="ECO:0000313" key="1">
    <source>
        <dbReference type="EMBL" id="KIR20565.1"/>
    </source>
</evidence>
<dbReference type="EMBL" id="JXCQ01000044">
    <property type="protein sequence ID" value="KIR20565.1"/>
    <property type="molecule type" value="Genomic_DNA"/>
</dbReference>
<evidence type="ECO:0000313" key="2">
    <source>
        <dbReference type="Proteomes" id="UP000032210"/>
    </source>
</evidence>
<name>A0A0D0TII5_PSEFL</name>
<protein>
    <submittedName>
        <fullName evidence="1">Uncharacterized protein</fullName>
    </submittedName>
</protein>
<accession>A0A0D0TII5</accession>
<sequence>MEDFRTLALTWDALPSDTALPVTLKPTATFVSERQALRVKGDRNLIEQLTTVLAIAASQALAPPSQPLTIAAGSLLGQWSAAFGKAINGKAFRAWVDAQEGIDHQSLRVHNSTLSATVGGQHRVFKLADASGWWAHANPIIFISQLIDPMELGMPPIDPQSPTTALTLPLNLALAFHGLPMPANHLQARTIVEELETLGGFPGFDDNGRSKSMIYAELTEQARDLQQLADALAVLTQDSEAFSALDIYRTRLHLGSDSRLARTLKDVAGLLQAIMDENDLSASTDTSTSLYFDCQRRQLAVPTPGNEQELGFHIPTNRDARWDKLVVFGNQLGINLYPDPSLSIAAALQAYSLERPWSVSAINALVRRLRQQPAPTVPVVLNARRSFAELYRYQQFVGLLNDRHILRTALAKVIDTGTLQGAEGLEIPFNGDPDALQATVNKAYGQLRVLTDDPAFVALRLRERIDPASPVVLSAAGSLGASDLDGNWTSLTDAVLEQPRLAALVSQLQEVAAKTGGYLRTDTTVTLAQALKLYQFSLPRSLEEARVTLQRLEVSQPLAVSDRAWWRALKPSTGWQPTAWQLSRLERQQILSISQAFMADRDGLLFEALGGTGLAGKSVADVRAEADFLLVRLLASPLAQQLGENLANTLHWHGGHASERTESGSRNALILAALILSLDPEPHVHPTRISHIDWHDAYYWGESVSFVRHQIEVSLHGLSAPVAALAAHLLLCAKGPHLLVRDIPESTPCLSSQAWVLFRQYVSYMEKVVTGSSRQLSYSQIMTLAYLNPEGGWKSFLASTEAAGPILDWAEANGVLPSEKRSGTQALNSASQALNFQRARLASTLQAFAQPIVTLRQTALEDLRKVYPDNVLLETRVLMWLPQDSPFSEEGRFEDVHTGPKYSFVDLHMAGALDTTSSRWHSSNPAIKYREMAKHFHLLGRINTVFAIAFDLKLQQLKAAYGESIRYWLSHLTLPRREALEYGRVQFFSVNRRRPGTPSEVGRLGVLVYVTYFSNLDFYEFFPKQLLIRPRRDLDYIQVMQAVDSASHSAWMRFDWPAYARGAAPVEVALTPVDTDLRLDKLGHELPSVGDVPAPDSLGRRVPSTLDSPRSYALTRVIVEQHLLHDSQALREQARLPISLQAAASGSDPWADYLRGLALEHR</sequence>
<dbReference type="Proteomes" id="UP000032210">
    <property type="component" value="Unassembled WGS sequence"/>
</dbReference>
<gene>
    <name evidence="1" type="ORF">PFLU3_40220</name>
</gene>
<organism evidence="1 2">
    <name type="scientific">Pseudomonas fluorescens</name>
    <dbReference type="NCBI Taxonomy" id="294"/>
    <lineage>
        <taxon>Bacteria</taxon>
        <taxon>Pseudomonadati</taxon>
        <taxon>Pseudomonadota</taxon>
        <taxon>Gammaproteobacteria</taxon>
        <taxon>Pseudomonadales</taxon>
        <taxon>Pseudomonadaceae</taxon>
        <taxon>Pseudomonas</taxon>
    </lineage>
</organism>
<dbReference type="PATRIC" id="fig|294.125.peg.4129"/>
<proteinExistence type="predicted"/>
<reference evidence="1 2" key="1">
    <citation type="submission" date="2015-01" db="EMBL/GenBank/DDBJ databases">
        <title>Genome sequence of the beneficial rhizobacterium Pseudomonas fluorescens 2-79.</title>
        <authorList>
            <person name="Thuermer A."/>
            <person name="Daniel R."/>
        </authorList>
    </citation>
    <scope>NUCLEOTIDE SEQUENCE [LARGE SCALE GENOMIC DNA]</scope>
    <source>
        <strain evidence="1 2">2-79</strain>
    </source>
</reference>
<dbReference type="RefSeq" id="WP_043050293.1">
    <property type="nucleotide sequence ID" value="NZ_JXCQ01000044.1"/>
</dbReference>
<dbReference type="AlphaFoldDB" id="A0A0D0TII5"/>